<evidence type="ECO:0000313" key="1">
    <source>
        <dbReference type="EMBL" id="MBW90786.1"/>
    </source>
</evidence>
<protein>
    <submittedName>
        <fullName evidence="1">Uncharacterized protein MANES_01G112500</fullName>
    </submittedName>
</protein>
<dbReference type="EMBL" id="GGEC01010303">
    <property type="protein sequence ID" value="MBW90786.1"/>
    <property type="molecule type" value="Transcribed_RNA"/>
</dbReference>
<reference evidence="1" key="1">
    <citation type="submission" date="2018-02" db="EMBL/GenBank/DDBJ databases">
        <title>Rhizophora mucronata_Transcriptome.</title>
        <authorList>
            <person name="Meera S.P."/>
            <person name="Sreeshan A."/>
            <person name="Augustine A."/>
        </authorList>
    </citation>
    <scope>NUCLEOTIDE SEQUENCE</scope>
    <source>
        <tissue evidence="1">Leaf</tissue>
    </source>
</reference>
<sequence length="13" mass="1352">MSLLATHALGLKP</sequence>
<name>A0A2P2JBD8_RHIMU</name>
<organism evidence="1">
    <name type="scientific">Rhizophora mucronata</name>
    <name type="common">Asiatic mangrove</name>
    <dbReference type="NCBI Taxonomy" id="61149"/>
    <lineage>
        <taxon>Eukaryota</taxon>
        <taxon>Viridiplantae</taxon>
        <taxon>Streptophyta</taxon>
        <taxon>Embryophyta</taxon>
        <taxon>Tracheophyta</taxon>
        <taxon>Spermatophyta</taxon>
        <taxon>Magnoliopsida</taxon>
        <taxon>eudicotyledons</taxon>
        <taxon>Gunneridae</taxon>
        <taxon>Pentapetalae</taxon>
        <taxon>rosids</taxon>
        <taxon>fabids</taxon>
        <taxon>Malpighiales</taxon>
        <taxon>Rhizophoraceae</taxon>
        <taxon>Rhizophora</taxon>
    </lineage>
</organism>
<proteinExistence type="predicted"/>
<accession>A0A2P2JBD8</accession>